<protein>
    <recommendedName>
        <fullName evidence="6">LPXTG cell wall anchor domain-containing protein</fullName>
    </recommendedName>
</protein>
<evidence type="ECO:0000256" key="2">
    <source>
        <dbReference type="SAM" id="Phobius"/>
    </source>
</evidence>
<feature type="compositionally biased region" description="Low complexity" evidence="1">
    <location>
        <begin position="106"/>
        <end position="122"/>
    </location>
</feature>
<feature type="signal peptide" evidence="3">
    <location>
        <begin position="1"/>
        <end position="36"/>
    </location>
</feature>
<dbReference type="EMBL" id="BMKQ01000001">
    <property type="protein sequence ID" value="GGF45541.1"/>
    <property type="molecule type" value="Genomic_DNA"/>
</dbReference>
<keyword evidence="2" id="KW-0812">Transmembrane</keyword>
<evidence type="ECO:0000313" key="4">
    <source>
        <dbReference type="EMBL" id="GGF45541.1"/>
    </source>
</evidence>
<dbReference type="PROSITE" id="PS51318">
    <property type="entry name" value="TAT"/>
    <property type="match status" value="1"/>
</dbReference>
<dbReference type="AlphaFoldDB" id="A0A917BLJ1"/>
<evidence type="ECO:0000313" key="5">
    <source>
        <dbReference type="Proteomes" id="UP000649179"/>
    </source>
</evidence>
<accession>A0A917BLJ1</accession>
<comment type="caution">
    <text evidence="4">The sequence shown here is derived from an EMBL/GenBank/DDBJ whole genome shotgun (WGS) entry which is preliminary data.</text>
</comment>
<gene>
    <name evidence="4" type="ORF">GCM10011519_19310</name>
</gene>
<name>A0A917BLJ1_9ACTN</name>
<organism evidence="4 5">
    <name type="scientific">Marmoricola endophyticus</name>
    <dbReference type="NCBI Taxonomy" id="2040280"/>
    <lineage>
        <taxon>Bacteria</taxon>
        <taxon>Bacillati</taxon>
        <taxon>Actinomycetota</taxon>
        <taxon>Actinomycetes</taxon>
        <taxon>Propionibacteriales</taxon>
        <taxon>Nocardioidaceae</taxon>
        <taxon>Marmoricola</taxon>
    </lineage>
</organism>
<evidence type="ECO:0008006" key="6">
    <source>
        <dbReference type="Google" id="ProtNLM"/>
    </source>
</evidence>
<feature type="transmembrane region" description="Helical" evidence="2">
    <location>
        <begin position="407"/>
        <end position="426"/>
    </location>
</feature>
<keyword evidence="3" id="KW-0732">Signal</keyword>
<proteinExistence type="predicted"/>
<keyword evidence="2" id="KW-0472">Membrane</keyword>
<dbReference type="RefSeq" id="WP_188779582.1">
    <property type="nucleotide sequence ID" value="NZ_BMKQ01000001.1"/>
</dbReference>
<feature type="chain" id="PRO_5037218979" description="LPXTG cell wall anchor domain-containing protein" evidence="3">
    <location>
        <begin position="37"/>
        <end position="433"/>
    </location>
</feature>
<dbReference type="Gene3D" id="2.60.40.3440">
    <property type="match status" value="1"/>
</dbReference>
<keyword evidence="5" id="KW-1185">Reference proteome</keyword>
<evidence type="ECO:0000256" key="1">
    <source>
        <dbReference type="SAM" id="MobiDB-lite"/>
    </source>
</evidence>
<dbReference type="InterPro" id="IPR006311">
    <property type="entry name" value="TAT_signal"/>
</dbReference>
<reference evidence="4" key="2">
    <citation type="submission" date="2020-09" db="EMBL/GenBank/DDBJ databases">
        <authorList>
            <person name="Sun Q."/>
            <person name="Zhou Y."/>
        </authorList>
    </citation>
    <scope>NUCLEOTIDE SEQUENCE</scope>
    <source>
        <strain evidence="4">CGMCC 1.16067</strain>
    </source>
</reference>
<sequence length="433" mass="41495">MTAAPRTSRRTRRRVLAAASTLGVLVLVGAPSAALADDADGSGVESTTGPVTDEVTPAPGAEQTSPASPSPGPSPTGDADPTADPSAEVTQPGDDQDPRENDAADDAPSATPTPAATPSDDSGAADDEGDVRALAAPAPDFGTGKYRVGVQIASGAYVPEGTTTAGTELTVTFTNGGDPQTCTTGTAGADGSSFCDGYVTGPQGGTVTATQQGANAGLVAGPAVSVESCTGGGTIPGLDIDIPCQGSDLVVTDNGTPPRASGDEATTEVGAPVDVDVLANDDDGNGAPLTDYSVSTAPGHGTASFVASGGGAGTAAIVGGPVVRYVPQAGFSGVDTFAYTFTTANGSATGRVSVQVGTPAAPATPSTPSTPSSGGGSVAAARTATSSAVDTATPATGNLPDTGGPEAALLGVAAGLVAAGGLVTVVSRRRTRV</sequence>
<keyword evidence="2" id="KW-1133">Transmembrane helix</keyword>
<feature type="compositionally biased region" description="Low complexity" evidence="1">
    <location>
        <begin position="357"/>
        <end position="396"/>
    </location>
</feature>
<feature type="region of interest" description="Disordered" evidence="1">
    <location>
        <begin position="357"/>
        <end position="400"/>
    </location>
</feature>
<evidence type="ECO:0000256" key="3">
    <source>
        <dbReference type="SAM" id="SignalP"/>
    </source>
</evidence>
<dbReference type="Proteomes" id="UP000649179">
    <property type="component" value="Unassembled WGS sequence"/>
</dbReference>
<dbReference type="Pfam" id="PF17963">
    <property type="entry name" value="Big_9"/>
    <property type="match status" value="1"/>
</dbReference>
<feature type="region of interest" description="Disordered" evidence="1">
    <location>
        <begin position="34"/>
        <end position="127"/>
    </location>
</feature>
<reference evidence="4" key="1">
    <citation type="journal article" date="2014" name="Int. J. Syst. Evol. Microbiol.">
        <title>Complete genome sequence of Corynebacterium casei LMG S-19264T (=DSM 44701T), isolated from a smear-ripened cheese.</title>
        <authorList>
            <consortium name="US DOE Joint Genome Institute (JGI-PGF)"/>
            <person name="Walter F."/>
            <person name="Albersmeier A."/>
            <person name="Kalinowski J."/>
            <person name="Ruckert C."/>
        </authorList>
    </citation>
    <scope>NUCLEOTIDE SEQUENCE</scope>
    <source>
        <strain evidence="4">CGMCC 1.16067</strain>
    </source>
</reference>